<evidence type="ECO:0000313" key="4">
    <source>
        <dbReference type="EMBL" id="CAF3968267.1"/>
    </source>
</evidence>
<dbReference type="EMBL" id="CAJNOK010005019">
    <property type="protein sequence ID" value="CAF0957658.1"/>
    <property type="molecule type" value="Genomic_DNA"/>
</dbReference>
<dbReference type="Gene3D" id="1.25.40.10">
    <property type="entry name" value="Tetratricopeptide repeat domain"/>
    <property type="match status" value="1"/>
</dbReference>
<proteinExistence type="predicted"/>
<sequence length="512" mass="59369">MTNMCDRVRAVLRELKNIVIHEKRVAESHDRLKSVDDLDCVIVESQSGQIVNFAEVLAKTDKKGFFENVPLTKERIEFRYSEWMSVSKSNRLKSEKYHTELSKKVLDCIENQKDKLMKILKERADSSRYYDLYRKEGDRLREIAIAYNSSIEGDKYVENFDKKELKSYKMCFALGAYEQYRAATRLLERINALHGTQPEDARQDATENEENMTLKNNHGEISLFKFVRLQSSVYELGIGVNAIIKQFIKGASKAELESTITGFSQNQTANYVLLIGEVLLREYLNLGAPSHVQLDEHFFHKIFETRLHFITTKVNDKLSTFALCEPLLNYFHRQLESVKDNDVEQRSAILKEIANIYRTLALILNKFHRLNALPEWNNASDYYKEVLKLSSKDQAARLSFVRCLLSFDKYKKAVKVLKITEDCAEKVYLLELAKGNMRSYQDARENVQKAIDSHLKALNISETDQTALLNFARGLLEFGRYLQSALTLDFFVFANKQQQQFGRYRAAVEVLK</sequence>
<protein>
    <submittedName>
        <fullName evidence="2">Uncharacterized protein</fullName>
    </submittedName>
</protein>
<dbReference type="EMBL" id="CAJOBC010008688">
    <property type="protein sequence ID" value="CAF3968267.1"/>
    <property type="molecule type" value="Genomic_DNA"/>
</dbReference>
<evidence type="ECO:0000313" key="3">
    <source>
        <dbReference type="EMBL" id="CAF3730706.1"/>
    </source>
</evidence>
<dbReference type="Proteomes" id="UP000677228">
    <property type="component" value="Unassembled WGS sequence"/>
</dbReference>
<dbReference type="InterPro" id="IPR011990">
    <property type="entry name" value="TPR-like_helical_dom_sf"/>
</dbReference>
<dbReference type="Proteomes" id="UP000663829">
    <property type="component" value="Unassembled WGS sequence"/>
</dbReference>
<dbReference type="EMBL" id="CAJOBA010005024">
    <property type="protein sequence ID" value="CAF3730706.1"/>
    <property type="molecule type" value="Genomic_DNA"/>
</dbReference>
<evidence type="ECO:0000313" key="2">
    <source>
        <dbReference type="EMBL" id="CAF1203852.1"/>
    </source>
</evidence>
<gene>
    <name evidence="2" type="ORF">GPM918_LOCUS23861</name>
    <name evidence="1" type="ORF">OVA965_LOCUS12468</name>
    <name evidence="4" type="ORF">SRO942_LOCUS23863</name>
    <name evidence="3" type="ORF">TMI583_LOCUS12472</name>
</gene>
<dbReference type="AlphaFoldDB" id="A0A814WLF8"/>
<organism evidence="2 5">
    <name type="scientific">Didymodactylos carnosus</name>
    <dbReference type="NCBI Taxonomy" id="1234261"/>
    <lineage>
        <taxon>Eukaryota</taxon>
        <taxon>Metazoa</taxon>
        <taxon>Spiralia</taxon>
        <taxon>Gnathifera</taxon>
        <taxon>Rotifera</taxon>
        <taxon>Eurotatoria</taxon>
        <taxon>Bdelloidea</taxon>
        <taxon>Philodinida</taxon>
        <taxon>Philodinidae</taxon>
        <taxon>Didymodactylos</taxon>
    </lineage>
</organism>
<keyword evidence="5" id="KW-1185">Reference proteome</keyword>
<dbReference type="Proteomes" id="UP000682733">
    <property type="component" value="Unassembled WGS sequence"/>
</dbReference>
<dbReference type="Proteomes" id="UP000681722">
    <property type="component" value="Unassembled WGS sequence"/>
</dbReference>
<name>A0A814WLF8_9BILA</name>
<accession>A0A814WLF8</accession>
<dbReference type="EMBL" id="CAJNOQ010008685">
    <property type="protein sequence ID" value="CAF1203852.1"/>
    <property type="molecule type" value="Genomic_DNA"/>
</dbReference>
<evidence type="ECO:0000313" key="1">
    <source>
        <dbReference type="EMBL" id="CAF0957658.1"/>
    </source>
</evidence>
<dbReference type="SUPFAM" id="SSF48452">
    <property type="entry name" value="TPR-like"/>
    <property type="match status" value="1"/>
</dbReference>
<evidence type="ECO:0000313" key="5">
    <source>
        <dbReference type="Proteomes" id="UP000663829"/>
    </source>
</evidence>
<comment type="caution">
    <text evidence="2">The sequence shown here is derived from an EMBL/GenBank/DDBJ whole genome shotgun (WGS) entry which is preliminary data.</text>
</comment>
<reference evidence="2" key="1">
    <citation type="submission" date="2021-02" db="EMBL/GenBank/DDBJ databases">
        <authorList>
            <person name="Nowell W R."/>
        </authorList>
    </citation>
    <scope>NUCLEOTIDE SEQUENCE</scope>
</reference>